<protein>
    <submittedName>
        <fullName evidence="3">NADH-quinone oxidoreductase subunit K</fullName>
    </submittedName>
</protein>
<keyword evidence="1" id="KW-0472">Membrane</keyword>
<feature type="transmembrane region" description="Helical" evidence="1">
    <location>
        <begin position="6"/>
        <end position="24"/>
    </location>
</feature>
<sequence>MIVSLLFIIFLIGLLVFLLSFLIHQRKILKVLIFLMGISLMLLAVGTTIYLLTNLL</sequence>
<feature type="transmembrane region" description="Helical" evidence="1">
    <location>
        <begin position="31"/>
        <end position="52"/>
    </location>
</feature>
<evidence type="ECO:0000256" key="1">
    <source>
        <dbReference type="SAM" id="Phobius"/>
    </source>
</evidence>
<reference evidence="3 4" key="1">
    <citation type="submission" date="2018-08" db="EMBL/GenBank/DDBJ databases">
        <title>A genome reference for cultivated species of the human gut microbiota.</title>
        <authorList>
            <person name="Zou Y."/>
            <person name="Xue W."/>
            <person name="Luo G."/>
        </authorList>
    </citation>
    <scope>NUCLEOTIDE SEQUENCE [LARGE SCALE GENOMIC DNA]</scope>
    <source>
        <strain evidence="3 4">AF30-12BH</strain>
    </source>
</reference>
<proteinExistence type="predicted"/>
<dbReference type="AlphaFoldDB" id="A0A2I1TV49"/>
<dbReference type="RefSeq" id="WP_003006369.1">
    <property type="nucleotide sequence ID" value="NZ_CP134147.1"/>
</dbReference>
<keyword evidence="1" id="KW-0812">Transmembrane</keyword>
<reference evidence="2 5" key="2">
    <citation type="journal article" date="2019" name="Nat. Med.">
        <title>A library of human gut bacterial isolates paired with longitudinal multiomics data enables mechanistic microbiome research.</title>
        <authorList>
            <person name="Poyet M."/>
            <person name="Groussin M."/>
            <person name="Gibbons S.M."/>
            <person name="Avila-Pacheco J."/>
            <person name="Jiang X."/>
            <person name="Kearney S.M."/>
            <person name="Perrotta A.R."/>
            <person name="Berdy B."/>
            <person name="Zhao S."/>
            <person name="Lieberman T.D."/>
            <person name="Swanson P.K."/>
            <person name="Smith M."/>
            <person name="Roesemann S."/>
            <person name="Alexander J.E."/>
            <person name="Rich S.A."/>
            <person name="Livny J."/>
            <person name="Vlamakis H."/>
            <person name="Clish C."/>
            <person name="Bullock K."/>
            <person name="Deik A."/>
            <person name="Scott J."/>
            <person name="Pierce K.A."/>
            <person name="Xavier R.J."/>
            <person name="Alm E.J."/>
        </authorList>
    </citation>
    <scope>NUCLEOTIDE SEQUENCE [LARGE SCALE GENOMIC DNA]</scope>
    <source>
        <strain evidence="2 5">BIOML-A10</strain>
    </source>
</reference>
<evidence type="ECO:0000313" key="2">
    <source>
        <dbReference type="EMBL" id="MTR63292.1"/>
    </source>
</evidence>
<evidence type="ECO:0000313" key="4">
    <source>
        <dbReference type="Proteomes" id="UP000285725"/>
    </source>
</evidence>
<accession>A0A2I1TV49</accession>
<keyword evidence="1" id="KW-1133">Transmembrane helix</keyword>
<organism evidence="3 4">
    <name type="scientific">Streptococcus parasanguinis</name>
    <dbReference type="NCBI Taxonomy" id="1318"/>
    <lineage>
        <taxon>Bacteria</taxon>
        <taxon>Bacillati</taxon>
        <taxon>Bacillota</taxon>
        <taxon>Bacilli</taxon>
        <taxon>Lactobacillales</taxon>
        <taxon>Streptococcaceae</taxon>
        <taxon>Streptococcus</taxon>
    </lineage>
</organism>
<dbReference type="Proteomes" id="UP000462658">
    <property type="component" value="Unassembled WGS sequence"/>
</dbReference>
<evidence type="ECO:0000313" key="3">
    <source>
        <dbReference type="EMBL" id="RHN26311.1"/>
    </source>
</evidence>
<dbReference type="Proteomes" id="UP000285725">
    <property type="component" value="Unassembled WGS sequence"/>
</dbReference>
<gene>
    <name evidence="3" type="ORF">DWZ19_04550</name>
    <name evidence="2" type="ORF">GMC80_08125</name>
</gene>
<evidence type="ECO:0000313" key="5">
    <source>
        <dbReference type="Proteomes" id="UP000462658"/>
    </source>
</evidence>
<comment type="caution">
    <text evidence="3">The sequence shown here is derived from an EMBL/GenBank/DDBJ whole genome shotgun (WGS) entry which is preliminary data.</text>
</comment>
<name>A0A2I1TV49_STRPA</name>
<dbReference type="EMBL" id="WMZA01000003">
    <property type="protein sequence ID" value="MTR63292.1"/>
    <property type="molecule type" value="Genomic_DNA"/>
</dbReference>
<dbReference type="EMBL" id="QRQU01000002">
    <property type="protein sequence ID" value="RHN26311.1"/>
    <property type="molecule type" value="Genomic_DNA"/>
</dbReference>